<evidence type="ECO:0000313" key="2">
    <source>
        <dbReference type="Proteomes" id="UP001054252"/>
    </source>
</evidence>
<gene>
    <name evidence="1" type="ORF">SLEP1_g35142</name>
</gene>
<keyword evidence="2" id="KW-1185">Reference proteome</keyword>
<protein>
    <submittedName>
        <fullName evidence="1">Uncharacterized protein</fullName>
    </submittedName>
</protein>
<organism evidence="1 2">
    <name type="scientific">Rubroshorea leprosula</name>
    <dbReference type="NCBI Taxonomy" id="152421"/>
    <lineage>
        <taxon>Eukaryota</taxon>
        <taxon>Viridiplantae</taxon>
        <taxon>Streptophyta</taxon>
        <taxon>Embryophyta</taxon>
        <taxon>Tracheophyta</taxon>
        <taxon>Spermatophyta</taxon>
        <taxon>Magnoliopsida</taxon>
        <taxon>eudicotyledons</taxon>
        <taxon>Gunneridae</taxon>
        <taxon>Pentapetalae</taxon>
        <taxon>rosids</taxon>
        <taxon>malvids</taxon>
        <taxon>Malvales</taxon>
        <taxon>Dipterocarpaceae</taxon>
        <taxon>Rubroshorea</taxon>
    </lineage>
</organism>
<evidence type="ECO:0000313" key="1">
    <source>
        <dbReference type="EMBL" id="GKV25748.1"/>
    </source>
</evidence>
<comment type="caution">
    <text evidence="1">The sequence shown here is derived from an EMBL/GenBank/DDBJ whole genome shotgun (WGS) entry which is preliminary data.</text>
</comment>
<sequence length="56" mass="6105">MGFLLEGVSLSLFHIPPFFVPSHLASLAPLPLLSLPASTVHDEQIWLASRSQEIHG</sequence>
<reference evidence="1 2" key="1">
    <citation type="journal article" date="2021" name="Commun. Biol.">
        <title>The genome of Shorea leprosula (Dipterocarpaceae) highlights the ecological relevance of drought in aseasonal tropical rainforests.</title>
        <authorList>
            <person name="Ng K.K.S."/>
            <person name="Kobayashi M.J."/>
            <person name="Fawcett J.A."/>
            <person name="Hatakeyama M."/>
            <person name="Paape T."/>
            <person name="Ng C.H."/>
            <person name="Ang C.C."/>
            <person name="Tnah L.H."/>
            <person name="Lee C.T."/>
            <person name="Nishiyama T."/>
            <person name="Sese J."/>
            <person name="O'Brien M.J."/>
            <person name="Copetti D."/>
            <person name="Mohd Noor M.I."/>
            <person name="Ong R.C."/>
            <person name="Putra M."/>
            <person name="Sireger I.Z."/>
            <person name="Indrioko S."/>
            <person name="Kosugi Y."/>
            <person name="Izuno A."/>
            <person name="Isagi Y."/>
            <person name="Lee S.L."/>
            <person name="Shimizu K.K."/>
        </authorList>
    </citation>
    <scope>NUCLEOTIDE SEQUENCE [LARGE SCALE GENOMIC DNA]</scope>
    <source>
        <strain evidence="1">214</strain>
    </source>
</reference>
<dbReference type="Proteomes" id="UP001054252">
    <property type="component" value="Unassembled WGS sequence"/>
</dbReference>
<dbReference type="EMBL" id="BPVZ01000070">
    <property type="protein sequence ID" value="GKV25748.1"/>
    <property type="molecule type" value="Genomic_DNA"/>
</dbReference>
<accession>A0AAV5KMR6</accession>
<name>A0AAV5KMR6_9ROSI</name>
<proteinExistence type="predicted"/>
<dbReference type="AlphaFoldDB" id="A0AAV5KMR6"/>